<accession>A0A2X0LLE5</accession>
<protein>
    <submittedName>
        <fullName evidence="2">BZ3500_MvSof-1268-A1-R1_C106g00588 protein</fullName>
    </submittedName>
</protein>
<dbReference type="EMBL" id="FMWP01000101">
    <property type="protein sequence ID" value="SCZ99843.1"/>
    <property type="molecule type" value="Genomic_DNA"/>
</dbReference>
<name>A0A2X0LLE5_9BASI</name>
<sequence>MYIVTRLGLSQRYKPTEPPLAWTTTPPSRPGANPPIPAEQLTALTSLLSGLTAAASGTATPATTSGTTRTAFPKHARLDWRRPSQLDTPIRLCLADDIRSYVLDGIVPDDWTPSHAPLADAVASEVLANSD</sequence>
<feature type="compositionally biased region" description="Low complexity" evidence="1">
    <location>
        <begin position="55"/>
        <end position="71"/>
    </location>
</feature>
<evidence type="ECO:0000313" key="2">
    <source>
        <dbReference type="EMBL" id="SCZ99843.1"/>
    </source>
</evidence>
<organism evidence="2 3">
    <name type="scientific">Microbotryum saponariae</name>
    <dbReference type="NCBI Taxonomy" id="289078"/>
    <lineage>
        <taxon>Eukaryota</taxon>
        <taxon>Fungi</taxon>
        <taxon>Dikarya</taxon>
        <taxon>Basidiomycota</taxon>
        <taxon>Pucciniomycotina</taxon>
        <taxon>Microbotryomycetes</taxon>
        <taxon>Microbotryales</taxon>
        <taxon>Microbotryaceae</taxon>
        <taxon>Microbotryum</taxon>
    </lineage>
</organism>
<feature type="region of interest" description="Disordered" evidence="1">
    <location>
        <begin position="15"/>
        <end position="35"/>
    </location>
</feature>
<evidence type="ECO:0000256" key="1">
    <source>
        <dbReference type="SAM" id="MobiDB-lite"/>
    </source>
</evidence>
<reference evidence="3" key="1">
    <citation type="submission" date="2016-10" db="EMBL/GenBank/DDBJ databases">
        <authorList>
            <person name="Jeantristanb JTB J.-T."/>
            <person name="Ricardo R."/>
        </authorList>
    </citation>
    <scope>NUCLEOTIDE SEQUENCE [LARGE SCALE GENOMIC DNA]</scope>
</reference>
<gene>
    <name evidence="2" type="ORF">BZ3500_MVSOF-1268-A1-R1_C106G00588</name>
</gene>
<keyword evidence="3" id="KW-1185">Reference proteome</keyword>
<proteinExistence type="predicted"/>
<feature type="region of interest" description="Disordered" evidence="1">
    <location>
        <begin position="55"/>
        <end position="76"/>
    </location>
</feature>
<evidence type="ECO:0000313" key="3">
    <source>
        <dbReference type="Proteomes" id="UP000249723"/>
    </source>
</evidence>
<dbReference type="AlphaFoldDB" id="A0A2X0LLE5"/>
<dbReference type="Proteomes" id="UP000249723">
    <property type="component" value="Unassembled WGS sequence"/>
</dbReference>